<evidence type="ECO:0000313" key="2">
    <source>
        <dbReference type="Proteomes" id="UP000567067"/>
    </source>
</evidence>
<comment type="caution">
    <text evidence="1">The sequence shown here is derived from an EMBL/GenBank/DDBJ whole genome shotgun (WGS) entry which is preliminary data.</text>
</comment>
<accession>A0A7W3SRN3</accession>
<sequence>MLDNEAKPANMQECLAETAEPIPKPAKVQEFQGFTAVTSD</sequence>
<keyword evidence="2" id="KW-1185">Reference proteome</keyword>
<protein>
    <submittedName>
        <fullName evidence="1">Uncharacterized protein</fullName>
    </submittedName>
</protein>
<dbReference type="Proteomes" id="UP000567067">
    <property type="component" value="Unassembled WGS sequence"/>
</dbReference>
<evidence type="ECO:0000313" key="1">
    <source>
        <dbReference type="EMBL" id="MBA9085005.1"/>
    </source>
</evidence>
<name>A0A7W3SRN3_9BACL</name>
<dbReference type="RefSeq" id="WP_281376974.1">
    <property type="nucleotide sequence ID" value="NZ_JACJIP010000007.1"/>
</dbReference>
<organism evidence="1 2">
    <name type="scientific">Fontibacillus solani</name>
    <dbReference type="NCBI Taxonomy" id="1572857"/>
    <lineage>
        <taxon>Bacteria</taxon>
        <taxon>Bacillati</taxon>
        <taxon>Bacillota</taxon>
        <taxon>Bacilli</taxon>
        <taxon>Bacillales</taxon>
        <taxon>Paenibacillaceae</taxon>
        <taxon>Fontibacillus</taxon>
    </lineage>
</organism>
<reference evidence="1 2" key="1">
    <citation type="submission" date="2020-08" db="EMBL/GenBank/DDBJ databases">
        <title>Genomic Encyclopedia of Type Strains, Phase III (KMG-III): the genomes of soil and plant-associated and newly described type strains.</title>
        <authorList>
            <person name="Whitman W."/>
        </authorList>
    </citation>
    <scope>NUCLEOTIDE SEQUENCE [LARGE SCALE GENOMIC DNA]</scope>
    <source>
        <strain evidence="1 2">CECT 8693</strain>
    </source>
</reference>
<dbReference type="AlphaFoldDB" id="A0A7W3SRN3"/>
<dbReference type="EMBL" id="JACJIP010000007">
    <property type="protein sequence ID" value="MBA9085005.1"/>
    <property type="molecule type" value="Genomic_DNA"/>
</dbReference>
<gene>
    <name evidence="1" type="ORF">FHR92_001467</name>
</gene>
<proteinExistence type="predicted"/>